<gene>
    <name evidence="2" type="ORF">NBR_LOCUS5018</name>
</gene>
<reference evidence="4" key="1">
    <citation type="submission" date="2017-02" db="UniProtKB">
        <authorList>
            <consortium name="WormBaseParasite"/>
        </authorList>
    </citation>
    <scope>IDENTIFICATION</scope>
</reference>
<keyword evidence="3" id="KW-1185">Reference proteome</keyword>
<organism evidence="4">
    <name type="scientific">Nippostrongylus brasiliensis</name>
    <name type="common">Rat hookworm</name>
    <dbReference type="NCBI Taxonomy" id="27835"/>
    <lineage>
        <taxon>Eukaryota</taxon>
        <taxon>Metazoa</taxon>
        <taxon>Ecdysozoa</taxon>
        <taxon>Nematoda</taxon>
        <taxon>Chromadorea</taxon>
        <taxon>Rhabditida</taxon>
        <taxon>Rhabditina</taxon>
        <taxon>Rhabditomorpha</taxon>
        <taxon>Strongyloidea</taxon>
        <taxon>Heligmosomidae</taxon>
        <taxon>Nippostrongylus</taxon>
    </lineage>
</organism>
<reference evidence="2 3" key="2">
    <citation type="submission" date="2018-11" db="EMBL/GenBank/DDBJ databases">
        <authorList>
            <consortium name="Pathogen Informatics"/>
        </authorList>
    </citation>
    <scope>NUCLEOTIDE SEQUENCE [LARGE SCALE GENOMIC DNA]</scope>
</reference>
<accession>A0A0N4XR65</accession>
<dbReference type="AlphaFoldDB" id="A0A0N4XR65"/>
<dbReference type="Proteomes" id="UP000271162">
    <property type="component" value="Unassembled WGS sequence"/>
</dbReference>
<dbReference type="EMBL" id="UYSL01010821">
    <property type="protein sequence ID" value="VDL68607.1"/>
    <property type="molecule type" value="Genomic_DNA"/>
</dbReference>
<sequence>MHKNDAKNINMRGIKKIEEVIDRLPVYLRKLHLFKWQSRNLLPPSIGSASNGRSEKKKMAKEQRMFRKNRRNSRRESMGGVRRD</sequence>
<dbReference type="WBParaSite" id="NBR_0000501701-mRNA-1">
    <property type="protein sequence ID" value="NBR_0000501701-mRNA-1"/>
    <property type="gene ID" value="NBR_0000501701"/>
</dbReference>
<evidence type="ECO:0000313" key="2">
    <source>
        <dbReference type="EMBL" id="VDL68607.1"/>
    </source>
</evidence>
<proteinExistence type="predicted"/>
<evidence type="ECO:0000313" key="3">
    <source>
        <dbReference type="Proteomes" id="UP000271162"/>
    </source>
</evidence>
<feature type="compositionally biased region" description="Basic and acidic residues" evidence="1">
    <location>
        <begin position="74"/>
        <end position="84"/>
    </location>
</feature>
<name>A0A0N4XR65_NIPBR</name>
<evidence type="ECO:0000313" key="4">
    <source>
        <dbReference type="WBParaSite" id="NBR_0000501701-mRNA-1"/>
    </source>
</evidence>
<evidence type="ECO:0000256" key="1">
    <source>
        <dbReference type="SAM" id="MobiDB-lite"/>
    </source>
</evidence>
<feature type="region of interest" description="Disordered" evidence="1">
    <location>
        <begin position="43"/>
        <end position="84"/>
    </location>
</feature>
<protein>
    <submittedName>
        <fullName evidence="2 4">Uncharacterized protein</fullName>
    </submittedName>
</protein>